<keyword evidence="5 8" id="KW-0067">ATP-binding</keyword>
<evidence type="ECO:0000259" key="9">
    <source>
        <dbReference type="Pfam" id="PF02224"/>
    </source>
</evidence>
<evidence type="ECO:0000256" key="1">
    <source>
        <dbReference type="ARBA" id="ARBA00009427"/>
    </source>
</evidence>
<accession>A0A0K6GS17</accession>
<evidence type="ECO:0000256" key="3">
    <source>
        <dbReference type="ARBA" id="ARBA00022741"/>
    </source>
</evidence>
<keyword evidence="2 8" id="KW-0808">Transferase</keyword>
<keyword evidence="8" id="KW-0963">Cytoplasm</keyword>
<dbReference type="HAMAP" id="MF_00238">
    <property type="entry name" value="Cytidyl_kinase_type1"/>
    <property type="match status" value="1"/>
</dbReference>
<dbReference type="CDD" id="cd02020">
    <property type="entry name" value="CMPK"/>
    <property type="match status" value="1"/>
</dbReference>
<feature type="binding site" evidence="8">
    <location>
        <begin position="13"/>
        <end position="21"/>
    </location>
    <ligand>
        <name>ATP</name>
        <dbReference type="ChEBI" id="CHEBI:30616"/>
    </ligand>
</feature>
<protein>
    <recommendedName>
        <fullName evidence="8">Cytidylate kinase</fullName>
        <shortName evidence="8">CK</shortName>
        <ecNumber evidence="8">2.7.4.25</ecNumber>
    </recommendedName>
    <alternativeName>
        <fullName evidence="8">Cytidine monophosphate kinase</fullName>
        <shortName evidence="8">CMP kinase</shortName>
    </alternativeName>
</protein>
<dbReference type="GO" id="GO:0005737">
    <property type="term" value="C:cytoplasm"/>
    <property type="evidence" value="ECO:0007669"/>
    <property type="project" value="UniProtKB-SubCell"/>
</dbReference>
<evidence type="ECO:0000256" key="7">
    <source>
        <dbReference type="ARBA" id="ARBA00048478"/>
    </source>
</evidence>
<dbReference type="GO" id="GO:0006220">
    <property type="term" value="P:pyrimidine nucleotide metabolic process"/>
    <property type="evidence" value="ECO:0007669"/>
    <property type="project" value="UniProtKB-UniRule"/>
</dbReference>
<evidence type="ECO:0000256" key="5">
    <source>
        <dbReference type="ARBA" id="ARBA00022840"/>
    </source>
</evidence>
<gene>
    <name evidence="8" type="primary">cmk</name>
    <name evidence="10" type="ORF">Ga0061063_0259</name>
</gene>
<dbReference type="GO" id="GO:0036431">
    <property type="term" value="F:dCMP kinase activity"/>
    <property type="evidence" value="ECO:0007669"/>
    <property type="project" value="InterPro"/>
</dbReference>
<proteinExistence type="inferred from homology"/>
<dbReference type="Proteomes" id="UP000243535">
    <property type="component" value="Unassembled WGS sequence"/>
</dbReference>
<evidence type="ECO:0000256" key="6">
    <source>
        <dbReference type="ARBA" id="ARBA00047615"/>
    </source>
</evidence>
<keyword evidence="11" id="KW-1185">Reference proteome</keyword>
<dbReference type="GO" id="GO:0005524">
    <property type="term" value="F:ATP binding"/>
    <property type="evidence" value="ECO:0007669"/>
    <property type="project" value="UniProtKB-UniRule"/>
</dbReference>
<comment type="catalytic activity">
    <reaction evidence="7 8">
        <text>CMP + ATP = CDP + ADP</text>
        <dbReference type="Rhea" id="RHEA:11600"/>
        <dbReference type="ChEBI" id="CHEBI:30616"/>
        <dbReference type="ChEBI" id="CHEBI:58069"/>
        <dbReference type="ChEBI" id="CHEBI:60377"/>
        <dbReference type="ChEBI" id="CHEBI:456216"/>
        <dbReference type="EC" id="2.7.4.25"/>
    </reaction>
</comment>
<dbReference type="InterPro" id="IPR027417">
    <property type="entry name" value="P-loop_NTPase"/>
</dbReference>
<sequence>MTASLPPVITIDGPSASGKGTVAARVAERLGFHYLDSGSLYRLLALHAKQRGIDWSDEPGLAAAAAALPVDFSCGGMRLDGIEAGNIIRSEEIGIGASRVGALPAVREALLARQRAFRCLPGLVTDGRDMGSVVFPDATLKVYLTASAECRAERRHKQLIEKGESANLPQILHDIVERDARDAARPVAPLRQEPDALLLDTTALAIDQAVDQVLGWFAARQVSGQ</sequence>
<comment type="subcellular location">
    <subcellularLocation>
        <location evidence="8">Cytoplasm</location>
    </subcellularLocation>
</comment>
<dbReference type="InterPro" id="IPR003136">
    <property type="entry name" value="Cytidylate_kin"/>
</dbReference>
<evidence type="ECO:0000313" key="10">
    <source>
        <dbReference type="EMBL" id="CUA81417.1"/>
    </source>
</evidence>
<dbReference type="RefSeq" id="WP_054284709.1">
    <property type="nucleotide sequence ID" value="NZ_CYHA01000001.1"/>
</dbReference>
<evidence type="ECO:0000313" key="11">
    <source>
        <dbReference type="Proteomes" id="UP000243535"/>
    </source>
</evidence>
<dbReference type="SUPFAM" id="SSF52540">
    <property type="entry name" value="P-loop containing nucleoside triphosphate hydrolases"/>
    <property type="match status" value="1"/>
</dbReference>
<keyword evidence="3 8" id="KW-0547">Nucleotide-binding</keyword>
<dbReference type="NCBIfam" id="TIGR00017">
    <property type="entry name" value="cmk"/>
    <property type="match status" value="1"/>
</dbReference>
<dbReference type="OrthoDB" id="9807434at2"/>
<evidence type="ECO:0000256" key="2">
    <source>
        <dbReference type="ARBA" id="ARBA00022679"/>
    </source>
</evidence>
<dbReference type="AlphaFoldDB" id="A0A0K6GS17"/>
<dbReference type="Pfam" id="PF02224">
    <property type="entry name" value="Cytidylate_kin"/>
    <property type="match status" value="1"/>
</dbReference>
<name>A0A0K6GS17_9NEIS</name>
<comment type="similarity">
    <text evidence="1 8">Belongs to the cytidylate kinase family. Type 1 subfamily.</text>
</comment>
<feature type="domain" description="Cytidylate kinase" evidence="9">
    <location>
        <begin position="9"/>
        <end position="215"/>
    </location>
</feature>
<comment type="catalytic activity">
    <reaction evidence="6 8">
        <text>dCMP + ATP = dCDP + ADP</text>
        <dbReference type="Rhea" id="RHEA:25094"/>
        <dbReference type="ChEBI" id="CHEBI:30616"/>
        <dbReference type="ChEBI" id="CHEBI:57566"/>
        <dbReference type="ChEBI" id="CHEBI:58593"/>
        <dbReference type="ChEBI" id="CHEBI:456216"/>
        <dbReference type="EC" id="2.7.4.25"/>
    </reaction>
</comment>
<evidence type="ECO:0000256" key="4">
    <source>
        <dbReference type="ARBA" id="ARBA00022777"/>
    </source>
</evidence>
<evidence type="ECO:0000256" key="8">
    <source>
        <dbReference type="HAMAP-Rule" id="MF_00238"/>
    </source>
</evidence>
<organism evidence="10 11">
    <name type="scientific">Gulbenkiania indica</name>
    <dbReference type="NCBI Taxonomy" id="375574"/>
    <lineage>
        <taxon>Bacteria</taxon>
        <taxon>Pseudomonadati</taxon>
        <taxon>Pseudomonadota</taxon>
        <taxon>Betaproteobacteria</taxon>
        <taxon>Neisseriales</taxon>
        <taxon>Chromobacteriaceae</taxon>
        <taxon>Gulbenkiania</taxon>
    </lineage>
</organism>
<reference evidence="11" key="1">
    <citation type="submission" date="2015-08" db="EMBL/GenBank/DDBJ databases">
        <authorList>
            <person name="Varghese N."/>
        </authorList>
    </citation>
    <scope>NUCLEOTIDE SEQUENCE [LARGE SCALE GENOMIC DNA]</scope>
    <source>
        <strain evidence="11">DSM 17901</strain>
    </source>
</reference>
<dbReference type="EMBL" id="CYHA01000001">
    <property type="protein sequence ID" value="CUA81417.1"/>
    <property type="molecule type" value="Genomic_DNA"/>
</dbReference>
<dbReference type="STRING" id="375574.GCA_001418035_00059"/>
<dbReference type="EC" id="2.7.4.25" evidence="8"/>
<dbReference type="InterPro" id="IPR011994">
    <property type="entry name" value="Cytidylate_kinase_dom"/>
</dbReference>
<dbReference type="Gene3D" id="3.40.50.300">
    <property type="entry name" value="P-loop containing nucleotide triphosphate hydrolases"/>
    <property type="match status" value="1"/>
</dbReference>
<keyword evidence="4 8" id="KW-0418">Kinase</keyword>
<dbReference type="GO" id="GO:0036430">
    <property type="term" value="F:CMP kinase activity"/>
    <property type="evidence" value="ECO:0007669"/>
    <property type="project" value="RHEA"/>
</dbReference>